<organism evidence="6 7">
    <name type="scientific">Eleusine coracana subsp. coracana</name>
    <dbReference type="NCBI Taxonomy" id="191504"/>
    <lineage>
        <taxon>Eukaryota</taxon>
        <taxon>Viridiplantae</taxon>
        <taxon>Streptophyta</taxon>
        <taxon>Embryophyta</taxon>
        <taxon>Tracheophyta</taxon>
        <taxon>Spermatophyta</taxon>
        <taxon>Magnoliopsida</taxon>
        <taxon>Liliopsida</taxon>
        <taxon>Poales</taxon>
        <taxon>Poaceae</taxon>
        <taxon>PACMAD clade</taxon>
        <taxon>Chloridoideae</taxon>
        <taxon>Cynodonteae</taxon>
        <taxon>Eleusininae</taxon>
        <taxon>Eleusine</taxon>
    </lineage>
</organism>
<dbReference type="InterPro" id="IPR001232">
    <property type="entry name" value="SKP1-like"/>
</dbReference>
<feature type="compositionally biased region" description="Pro residues" evidence="4">
    <location>
        <begin position="236"/>
        <end position="268"/>
    </location>
</feature>
<evidence type="ECO:0000313" key="7">
    <source>
        <dbReference type="Proteomes" id="UP001054889"/>
    </source>
</evidence>
<dbReference type="InterPro" id="IPR016897">
    <property type="entry name" value="SKP1"/>
</dbReference>
<feature type="domain" description="SKP1 component POZ" evidence="5">
    <location>
        <begin position="1"/>
        <end position="59"/>
    </location>
</feature>
<proteinExistence type="inferred from homology"/>
<feature type="region of interest" description="Disordered" evidence="4">
    <location>
        <begin position="228"/>
        <end position="268"/>
    </location>
</feature>
<name>A0AAV5DT16_ELECO</name>
<dbReference type="EMBL" id="BQKI01000071">
    <property type="protein sequence ID" value="GJN13683.1"/>
    <property type="molecule type" value="Genomic_DNA"/>
</dbReference>
<dbReference type="Gene3D" id="3.30.710.10">
    <property type="entry name" value="Potassium Channel Kv1.1, Chain A"/>
    <property type="match status" value="1"/>
</dbReference>
<keyword evidence="7" id="KW-1185">Reference proteome</keyword>
<comment type="caution">
    <text evidence="6">The sequence shown here is derived from an EMBL/GenBank/DDBJ whole genome shotgun (WGS) entry which is preliminary data.</text>
</comment>
<dbReference type="Pfam" id="PF03931">
    <property type="entry name" value="Skp1_POZ"/>
    <property type="match status" value="1"/>
</dbReference>
<evidence type="ECO:0000313" key="6">
    <source>
        <dbReference type="EMBL" id="GJN13683.1"/>
    </source>
</evidence>
<comment type="pathway">
    <text evidence="1">Protein modification; protein ubiquitination.</text>
</comment>
<comment type="similarity">
    <text evidence="2">Belongs to the SKP1 family.</text>
</comment>
<dbReference type="GO" id="GO:0009867">
    <property type="term" value="P:jasmonic acid mediated signaling pathway"/>
    <property type="evidence" value="ECO:0007669"/>
    <property type="project" value="UniProtKB-ARBA"/>
</dbReference>
<gene>
    <name evidence="6" type="primary">gb00413</name>
    <name evidence="6" type="ORF">PR202_gb00413</name>
</gene>
<sequence length="295" mass="32503">MIMLKSSDGEEFEIEEAVAMESQTTKHMIEDDCTDNGIPLPNVTATILSKVIEYCKKQVEAKAKAKVESNNDELLLVGPPRRRLATVAASLTTKTSRHGTLTSCRGRVLRLSPTDPIPRSFSSVTHKWGNLARDSSAGQRLLLLHTPCHTLTPLELLLRRRRRSCELLLLLLLRRPHASSSSSTADDRARAPPPPPLTAAHELLLLLLRRPHAKLRLLLHRQPRASSSSFVGHARAPPPSADARAPYPPPPPATRAPSPPPVSSSSTPPPLDWRVAKIYFWSPLEIDIFGYLILG</sequence>
<dbReference type="SUPFAM" id="SSF54695">
    <property type="entry name" value="POZ domain"/>
    <property type="match status" value="1"/>
</dbReference>
<evidence type="ECO:0000256" key="1">
    <source>
        <dbReference type="ARBA" id="ARBA00004906"/>
    </source>
</evidence>
<evidence type="ECO:0000256" key="4">
    <source>
        <dbReference type="SAM" id="MobiDB-lite"/>
    </source>
</evidence>
<dbReference type="GO" id="GO:0006511">
    <property type="term" value="P:ubiquitin-dependent protein catabolic process"/>
    <property type="evidence" value="ECO:0007669"/>
    <property type="project" value="InterPro"/>
</dbReference>
<keyword evidence="3" id="KW-0833">Ubl conjugation pathway</keyword>
<reference evidence="6" key="1">
    <citation type="journal article" date="2018" name="DNA Res.">
        <title>Multiple hybrid de novo genome assembly of finger millet, an orphan allotetraploid crop.</title>
        <authorList>
            <person name="Hatakeyama M."/>
            <person name="Aluri S."/>
            <person name="Balachadran M.T."/>
            <person name="Sivarajan S.R."/>
            <person name="Patrignani A."/>
            <person name="Gruter S."/>
            <person name="Poveda L."/>
            <person name="Shimizu-Inatsugi R."/>
            <person name="Baeten J."/>
            <person name="Francoijs K.J."/>
            <person name="Nataraja K.N."/>
            <person name="Reddy Y.A.N."/>
            <person name="Phadnis S."/>
            <person name="Ravikumar R.L."/>
            <person name="Schlapbach R."/>
            <person name="Sreeman S.M."/>
            <person name="Shimizu K.K."/>
        </authorList>
    </citation>
    <scope>NUCLEOTIDE SEQUENCE</scope>
</reference>
<accession>A0AAV5DT16</accession>
<dbReference type="Proteomes" id="UP001054889">
    <property type="component" value="Unassembled WGS sequence"/>
</dbReference>
<dbReference type="PANTHER" id="PTHR11165">
    <property type="entry name" value="SKP1"/>
    <property type="match status" value="1"/>
</dbReference>
<dbReference type="InterPro" id="IPR011333">
    <property type="entry name" value="SKP1/BTB/POZ_sf"/>
</dbReference>
<reference evidence="6" key="2">
    <citation type="submission" date="2021-12" db="EMBL/GenBank/DDBJ databases">
        <title>Resequencing data analysis of finger millet.</title>
        <authorList>
            <person name="Hatakeyama M."/>
            <person name="Aluri S."/>
            <person name="Balachadran M.T."/>
            <person name="Sivarajan S.R."/>
            <person name="Poveda L."/>
            <person name="Shimizu-Inatsugi R."/>
            <person name="Schlapbach R."/>
            <person name="Sreeman S.M."/>
            <person name="Shimizu K.K."/>
        </authorList>
    </citation>
    <scope>NUCLEOTIDE SEQUENCE</scope>
</reference>
<dbReference type="AlphaFoldDB" id="A0AAV5DT16"/>
<dbReference type="InterPro" id="IPR016073">
    <property type="entry name" value="Skp1_comp_POZ"/>
</dbReference>
<dbReference type="SMART" id="SM00512">
    <property type="entry name" value="Skp1"/>
    <property type="match status" value="1"/>
</dbReference>
<evidence type="ECO:0000259" key="5">
    <source>
        <dbReference type="Pfam" id="PF03931"/>
    </source>
</evidence>
<protein>
    <recommendedName>
        <fullName evidence="5">SKP1 component POZ domain-containing protein</fullName>
    </recommendedName>
</protein>
<evidence type="ECO:0000256" key="2">
    <source>
        <dbReference type="ARBA" id="ARBA00009993"/>
    </source>
</evidence>
<evidence type="ECO:0000256" key="3">
    <source>
        <dbReference type="ARBA" id="ARBA00022786"/>
    </source>
</evidence>